<gene>
    <name evidence="3" type="ORF">pdam_00016743</name>
</gene>
<reference evidence="3 4" key="1">
    <citation type="journal article" date="2018" name="Sci. Rep.">
        <title>Comparative analysis of the Pocillopora damicornis genome highlights role of immune system in coral evolution.</title>
        <authorList>
            <person name="Cunning R."/>
            <person name="Bay R.A."/>
            <person name="Gillette P."/>
            <person name="Baker A.C."/>
            <person name="Traylor-Knowles N."/>
        </authorList>
    </citation>
    <scope>NUCLEOTIDE SEQUENCE [LARGE SCALE GENOMIC DNA]</scope>
    <source>
        <strain evidence="3">RSMAS</strain>
        <tissue evidence="3">Whole animal</tissue>
    </source>
</reference>
<dbReference type="OrthoDB" id="5962291at2759"/>
<name>A0A3M6TDH0_POCDA</name>
<dbReference type="Proteomes" id="UP000275408">
    <property type="component" value="Unassembled WGS sequence"/>
</dbReference>
<dbReference type="EMBL" id="RCHS01003840">
    <property type="protein sequence ID" value="RMX39284.1"/>
    <property type="molecule type" value="Genomic_DNA"/>
</dbReference>
<feature type="region of interest" description="Disordered" evidence="2">
    <location>
        <begin position="1"/>
        <end position="20"/>
    </location>
</feature>
<evidence type="ECO:0000313" key="3">
    <source>
        <dbReference type="EMBL" id="RMX39284.1"/>
    </source>
</evidence>
<organism evidence="3 4">
    <name type="scientific">Pocillopora damicornis</name>
    <name type="common">Cauliflower coral</name>
    <name type="synonym">Millepora damicornis</name>
    <dbReference type="NCBI Taxonomy" id="46731"/>
    <lineage>
        <taxon>Eukaryota</taxon>
        <taxon>Metazoa</taxon>
        <taxon>Cnidaria</taxon>
        <taxon>Anthozoa</taxon>
        <taxon>Hexacorallia</taxon>
        <taxon>Scleractinia</taxon>
        <taxon>Astrocoeniina</taxon>
        <taxon>Pocilloporidae</taxon>
        <taxon>Pocillopora</taxon>
    </lineage>
</organism>
<proteinExistence type="predicted"/>
<feature type="coiled-coil region" evidence="1">
    <location>
        <begin position="134"/>
        <end position="168"/>
    </location>
</feature>
<feature type="coiled-coil region" evidence="1">
    <location>
        <begin position="406"/>
        <end position="440"/>
    </location>
</feature>
<keyword evidence="1" id="KW-0175">Coiled coil</keyword>
<evidence type="ECO:0000256" key="1">
    <source>
        <dbReference type="SAM" id="Coils"/>
    </source>
</evidence>
<sequence length="1030" mass="117819">MAKRRTMSDTEKQAENSVKDLREQLQSMPVDMRIFSLCMRSLYSDQALGTNSKGARKFRELRDKTRNDAMVYLKGVLPLSTKLVSSISEYFEYYEALEYEEWREMLSDILEETICYREMCQALLKMHEDILVPLKEREDQARVIVKELKHLQEEFERKKKELEDKACTKRSWAVGLAFVPFVNVIASPVLLSAAESDVASAVAKGCEAKVQEAAAITVSDTLIPALKGFISGISKAAGFFSVMEQELKKFEGKAEKSKSDNKKLYYKVMKAQARDMKTMSDTEKQAENSVKDLREQLQSMPVDMRIFSLCMRSLYSDQAVGTDSEGARKFRELRNKTRNDAMVYLKGVLPLSTKLVSSISEYFEYYEALEYEEWREMLSDILEETIGYREMCQALLKMHEDILVPLKEREDQARVIVKELKHLQEEFERKKKELESKAGTKRSWAVGLAFVPFVNVIASPMLLAAAESDVASAVAKGYEAKVQKAAAITVSETLIPALKGFISGISKAAGFFSVMEQELKKFEGKAEKSKSDSKKLYYRVMKAQARDMKSLCQGFYAVIPEVRTDFLAIPTEGTDQNYIDRWLEKQKKTIQEKCSIRKLASKLLLAITAPDESDDDKNHPWVNKEENLLIIRTMGDIEKRTENSVKDLREQLQSMPRKSQIIHGVIKENNILIIYCLVSGRKMSDTENQTEGFITELLEELRSMPVDIRFFSMSMRALYSDVAVGTNTAPAEKFRELRDKTRNDAIVYLNGLFPLSVTFVASVSEYFEYYEALEYEEWCEILPDILEETICHREMCKTLLQMHEDIIEPLKVREDQARVIVSELRSLRQKFEKMKKELEDKAKTKRSWAIVFAFIPFLNFLVVPFLRNAAEYDLANAVAKGSEAEVQEAAALAVSGMIHALQAFITGLQKAAAFFAVMEKKLRSFEGKAEKAKSREMKAYYTMMKKPAREVQNLCDGFFAVTPQVRTDFRAIPTEGTDQNYVDRWLEKQKKTIQEKFLIRKLASKLLSARTAPGKARAGEECKELDRVSL</sequence>
<evidence type="ECO:0000256" key="2">
    <source>
        <dbReference type="SAM" id="MobiDB-lite"/>
    </source>
</evidence>
<keyword evidence="4" id="KW-1185">Reference proteome</keyword>
<dbReference type="SUPFAM" id="SSF58100">
    <property type="entry name" value="Bacterial hemolysins"/>
    <property type="match status" value="2"/>
</dbReference>
<dbReference type="AlphaFoldDB" id="A0A3M6TDH0"/>
<evidence type="ECO:0000313" key="4">
    <source>
        <dbReference type="Proteomes" id="UP000275408"/>
    </source>
</evidence>
<accession>A0A3M6TDH0</accession>
<feature type="coiled-coil region" evidence="1">
    <location>
        <begin position="817"/>
        <end position="844"/>
    </location>
</feature>
<protein>
    <submittedName>
        <fullName evidence="3">Uncharacterized protein</fullName>
    </submittedName>
</protein>
<comment type="caution">
    <text evidence="3">The sequence shown here is derived from an EMBL/GenBank/DDBJ whole genome shotgun (WGS) entry which is preliminary data.</text>
</comment>